<dbReference type="GO" id="GO:0005886">
    <property type="term" value="C:plasma membrane"/>
    <property type="evidence" value="ECO:0007669"/>
    <property type="project" value="UniProtKB-SubCell"/>
</dbReference>
<feature type="transmembrane region" description="Helical" evidence="6">
    <location>
        <begin position="153"/>
        <end position="171"/>
    </location>
</feature>
<evidence type="ECO:0000256" key="2">
    <source>
        <dbReference type="ARBA" id="ARBA00022475"/>
    </source>
</evidence>
<sequence>MSLIRSITTIAGSSVMSQAIGALSIWLISHYYGMAEVGNYALTYSIVLIGAQVCMFASQLILPKQQEECLSQNIVFCLVQTTIIAIPYAIAVAMIFNRSVTILYVLTLCHAWILVSENLLLRVEKMKLLALQRMSASLVVMSAILLSHSATQIYQLWAAMLLIMIVLWLSYSIDFKALTWSQWTPAANWQFFLENRSHIMKVGSAEVLAMANSNLPTILINFWFSALTAGYFAVVSRFCLAPVIIVGNAVRNSIFSKWSIDFRNSRFNYDEFIKVRKLLFVLGLVASAGVFIFYPIVMQLGFSDEWIESIPTSRYMLPYLFPALAVCPLTVIELVFGSPKYFLRIQVEQLLVVVAAFVVLPYFYNDYAYSVLAFALLSALRYAFIYVRVNQRARSLKRAEGVTIA</sequence>
<reference evidence="7 8" key="1">
    <citation type="submission" date="2013-09" db="EMBL/GenBank/DDBJ databases">
        <title>Whole genome shotgun sequence of Vibrio proteolyticus NBRC 13287.</title>
        <authorList>
            <person name="Isaki S."/>
            <person name="Hosoyama A."/>
            <person name="Numata M."/>
            <person name="Hashimoto M."/>
            <person name="Hosoyama Y."/>
            <person name="Tsuchikane K."/>
            <person name="Noguchi M."/>
            <person name="Hirakata S."/>
            <person name="Ichikawa N."/>
            <person name="Ohji S."/>
            <person name="Yamazoe A."/>
            <person name="Fujita N."/>
        </authorList>
    </citation>
    <scope>NUCLEOTIDE SEQUENCE [LARGE SCALE GENOMIC DNA]</scope>
    <source>
        <strain evidence="7 8">NBRC 13287</strain>
    </source>
</reference>
<evidence type="ECO:0000256" key="1">
    <source>
        <dbReference type="ARBA" id="ARBA00004651"/>
    </source>
</evidence>
<keyword evidence="5 6" id="KW-0472">Membrane</keyword>
<dbReference type="EMBL" id="BATJ01000007">
    <property type="protein sequence ID" value="GAD67247.1"/>
    <property type="molecule type" value="Genomic_DNA"/>
</dbReference>
<feature type="transmembrane region" description="Helical" evidence="6">
    <location>
        <begin position="278"/>
        <end position="297"/>
    </location>
</feature>
<feature type="transmembrane region" description="Helical" evidence="6">
    <location>
        <begin position="347"/>
        <end position="364"/>
    </location>
</feature>
<evidence type="ECO:0000313" key="7">
    <source>
        <dbReference type="EMBL" id="GAD67247.1"/>
    </source>
</evidence>
<feature type="transmembrane region" description="Helical" evidence="6">
    <location>
        <begin position="370"/>
        <end position="389"/>
    </location>
</feature>
<comment type="caution">
    <text evidence="7">The sequence shown here is derived from an EMBL/GenBank/DDBJ whole genome shotgun (WGS) entry which is preliminary data.</text>
</comment>
<dbReference type="RefSeq" id="WP_021705222.1">
    <property type="nucleotide sequence ID" value="NZ_BATJ01000007.1"/>
</dbReference>
<feature type="transmembrane region" description="Helical" evidence="6">
    <location>
        <begin position="74"/>
        <end position="96"/>
    </location>
</feature>
<keyword evidence="2" id="KW-1003">Cell membrane</keyword>
<evidence type="ECO:0000256" key="5">
    <source>
        <dbReference type="ARBA" id="ARBA00023136"/>
    </source>
</evidence>
<evidence type="ECO:0000256" key="3">
    <source>
        <dbReference type="ARBA" id="ARBA00022692"/>
    </source>
</evidence>
<proteinExistence type="predicted"/>
<keyword evidence="8" id="KW-1185">Reference proteome</keyword>
<evidence type="ECO:0000256" key="6">
    <source>
        <dbReference type="SAM" id="Phobius"/>
    </source>
</evidence>
<gene>
    <name evidence="7" type="ORF">VPR01S_07_00460</name>
</gene>
<feature type="transmembrane region" description="Helical" evidence="6">
    <location>
        <begin position="317"/>
        <end position="335"/>
    </location>
</feature>
<evidence type="ECO:0000256" key="4">
    <source>
        <dbReference type="ARBA" id="ARBA00022989"/>
    </source>
</evidence>
<dbReference type="PANTHER" id="PTHR30250">
    <property type="entry name" value="PST FAMILY PREDICTED COLANIC ACID TRANSPORTER"/>
    <property type="match status" value="1"/>
</dbReference>
<dbReference type="STRING" id="1219065.VPR01S_07_00460"/>
<feature type="transmembrane region" description="Helical" evidence="6">
    <location>
        <begin position="230"/>
        <end position="250"/>
    </location>
</feature>
<organism evidence="7 8">
    <name type="scientific">Vibrio proteolyticus NBRC 13287</name>
    <dbReference type="NCBI Taxonomy" id="1219065"/>
    <lineage>
        <taxon>Bacteria</taxon>
        <taxon>Pseudomonadati</taxon>
        <taxon>Pseudomonadota</taxon>
        <taxon>Gammaproteobacteria</taxon>
        <taxon>Vibrionales</taxon>
        <taxon>Vibrionaceae</taxon>
        <taxon>Vibrio</taxon>
    </lineage>
</organism>
<feature type="transmembrane region" description="Helical" evidence="6">
    <location>
        <begin position="102"/>
        <end position="121"/>
    </location>
</feature>
<comment type="subcellular location">
    <subcellularLocation>
        <location evidence="1">Cell membrane</location>
        <topology evidence="1">Multi-pass membrane protein</topology>
    </subcellularLocation>
</comment>
<evidence type="ECO:0000313" key="8">
    <source>
        <dbReference type="Proteomes" id="UP000016570"/>
    </source>
</evidence>
<dbReference type="Proteomes" id="UP000016570">
    <property type="component" value="Unassembled WGS sequence"/>
</dbReference>
<evidence type="ECO:0008006" key="9">
    <source>
        <dbReference type="Google" id="ProtNLM"/>
    </source>
</evidence>
<feature type="transmembrane region" description="Helical" evidence="6">
    <location>
        <begin position="7"/>
        <end position="29"/>
    </location>
</feature>
<dbReference type="InterPro" id="IPR050833">
    <property type="entry name" value="Poly_Biosynth_Transport"/>
</dbReference>
<protein>
    <recommendedName>
        <fullName evidence="9">Capsular biosynthesis protein</fullName>
    </recommendedName>
</protein>
<keyword evidence="3 6" id="KW-0812">Transmembrane</keyword>
<feature type="transmembrane region" description="Helical" evidence="6">
    <location>
        <begin position="41"/>
        <end position="62"/>
    </location>
</feature>
<accession>U3A1M6</accession>
<dbReference type="AlphaFoldDB" id="U3A1M6"/>
<dbReference type="eggNOG" id="COG2244">
    <property type="taxonomic scope" value="Bacteria"/>
</dbReference>
<name>U3A1M6_VIBPR</name>
<dbReference type="PANTHER" id="PTHR30250:SF11">
    <property type="entry name" value="O-ANTIGEN TRANSPORTER-RELATED"/>
    <property type="match status" value="1"/>
</dbReference>
<keyword evidence="4 6" id="KW-1133">Transmembrane helix</keyword>